<evidence type="ECO:0000313" key="2">
    <source>
        <dbReference type="Proteomes" id="UP000275199"/>
    </source>
</evidence>
<accession>A0ABX9XN40</accession>
<sequence>MSAPFVLGGIVVPLHAGVPDVTFGDAGGYTDYTLSEGEQVRARHFKKHLITITGSGWMATGLDALDWDAKHVLLCPKPKRVATTSTVVSITTDVRPDVPVFCHALVGRSWVQTPVAMDGREATITPVSGASQYSLGWYPMFTVLCKPPEDANAGGGVSWQINARES</sequence>
<reference evidence="1 2" key="1">
    <citation type="submission" date="2018-11" db="EMBL/GenBank/DDBJ databases">
        <authorList>
            <person name="Jang G.I."/>
            <person name="Hwang C.Y."/>
        </authorList>
    </citation>
    <scope>NUCLEOTIDE SEQUENCE [LARGE SCALE GENOMIC DNA]</scope>
    <source>
        <strain evidence="1 2">SSM26</strain>
    </source>
</reference>
<dbReference type="EMBL" id="RKKU01000001">
    <property type="protein sequence ID" value="ROZ88476.1"/>
    <property type="molecule type" value="Genomic_DNA"/>
</dbReference>
<organism evidence="1 2">
    <name type="scientific">Pseudomonas neustonica</name>
    <dbReference type="NCBI Taxonomy" id="2487346"/>
    <lineage>
        <taxon>Bacteria</taxon>
        <taxon>Pseudomonadati</taxon>
        <taxon>Pseudomonadota</taxon>
        <taxon>Gammaproteobacteria</taxon>
        <taxon>Pseudomonadales</taxon>
        <taxon>Pseudomonadaceae</taxon>
        <taxon>Pseudomonas</taxon>
    </lineage>
</organism>
<keyword evidence="2" id="KW-1185">Reference proteome</keyword>
<name>A0ABX9XN40_9PSED</name>
<gene>
    <name evidence="1" type="ORF">EF096_01945</name>
</gene>
<dbReference type="Proteomes" id="UP000275199">
    <property type="component" value="Unassembled WGS sequence"/>
</dbReference>
<comment type="caution">
    <text evidence="1">The sequence shown here is derived from an EMBL/GenBank/DDBJ whole genome shotgun (WGS) entry which is preliminary data.</text>
</comment>
<evidence type="ECO:0000313" key="1">
    <source>
        <dbReference type="EMBL" id="ROZ88476.1"/>
    </source>
</evidence>
<dbReference type="RefSeq" id="WP_123887914.1">
    <property type="nucleotide sequence ID" value="NZ_RKKU01000001.1"/>
</dbReference>
<protein>
    <submittedName>
        <fullName evidence="1">Uncharacterized protein</fullName>
    </submittedName>
</protein>
<proteinExistence type="predicted"/>